<feature type="region of interest" description="Disordered" evidence="1">
    <location>
        <begin position="259"/>
        <end position="311"/>
    </location>
</feature>
<feature type="compositionally biased region" description="Basic and acidic residues" evidence="1">
    <location>
        <begin position="259"/>
        <end position="275"/>
    </location>
</feature>
<dbReference type="Proteomes" id="UP000670092">
    <property type="component" value="Unassembled WGS sequence"/>
</dbReference>
<feature type="compositionally biased region" description="Basic and acidic residues" evidence="1">
    <location>
        <begin position="120"/>
        <end position="144"/>
    </location>
</feature>
<comment type="caution">
    <text evidence="2">The sequence shown here is derived from an EMBL/GenBank/DDBJ whole genome shotgun (WGS) entry which is preliminary data.</text>
</comment>
<sequence>MATFAARHVANLKQVHIKMVPSPRTLAESQLILGAIRKFGEVSYFLNLKNTPSREAKNTGRSALAIFEDSQARNAALEASPLVVPIPSLSTLFPSTYPPDSEGYQHSTKSALGKPRIKAKTKEARMNKAREKEKEQNSNDHENCDANQSQSSIICYIEPSYHDHSVAVKQNPYHNAFLVASNSVEVQDLLQIANGTGGSGSYKKRSHAPSPAASPWLGHVDCFPKRKRPVPFRHQINVMQIAETLHGDSLMRLWREGREAAEKKSAEAKKVKEQGPELSQPKKGQSQQEAQDPKPGEGNSEQQNEISIVAS</sequence>
<dbReference type="EMBL" id="JAEVHI010000001">
    <property type="protein sequence ID" value="KAG5302837.1"/>
    <property type="molecule type" value="Genomic_DNA"/>
</dbReference>
<organism evidence="2 3">
    <name type="scientific">Ajellomyces capsulatus</name>
    <name type="common">Darling's disease fungus</name>
    <name type="synonym">Histoplasma capsulatum</name>
    <dbReference type="NCBI Taxonomy" id="5037"/>
    <lineage>
        <taxon>Eukaryota</taxon>
        <taxon>Fungi</taxon>
        <taxon>Dikarya</taxon>
        <taxon>Ascomycota</taxon>
        <taxon>Pezizomycotina</taxon>
        <taxon>Eurotiomycetes</taxon>
        <taxon>Eurotiomycetidae</taxon>
        <taxon>Onygenales</taxon>
        <taxon>Ajellomycetaceae</taxon>
        <taxon>Histoplasma</taxon>
    </lineage>
</organism>
<dbReference type="OrthoDB" id="5367448at2759"/>
<evidence type="ECO:0000313" key="3">
    <source>
        <dbReference type="Proteomes" id="UP000670092"/>
    </source>
</evidence>
<dbReference type="AlphaFoldDB" id="A0A8H8D6P5"/>
<accession>A0A8H8D6P5</accession>
<name>A0A8H8D6P5_AJECA</name>
<protein>
    <submittedName>
        <fullName evidence="2">Uncharacterized protein</fullName>
    </submittedName>
</protein>
<gene>
    <name evidence="2" type="ORF">I7I52_00601</name>
</gene>
<evidence type="ECO:0000313" key="2">
    <source>
        <dbReference type="EMBL" id="KAG5302837.1"/>
    </source>
</evidence>
<dbReference type="VEuPathDB" id="FungiDB:I7I52_00601"/>
<feature type="region of interest" description="Disordered" evidence="1">
    <location>
        <begin position="97"/>
        <end position="146"/>
    </location>
</feature>
<evidence type="ECO:0000256" key="1">
    <source>
        <dbReference type="SAM" id="MobiDB-lite"/>
    </source>
</evidence>
<reference evidence="2 3" key="1">
    <citation type="submission" date="2021-01" db="EMBL/GenBank/DDBJ databases">
        <title>Chromosome-level genome assembly of a human fungal pathogen reveals clustering of transcriptionally co-regulated genes.</title>
        <authorList>
            <person name="Voorhies M."/>
            <person name="Cohen S."/>
            <person name="Shea T.P."/>
            <person name="Petrus S."/>
            <person name="Munoz J.F."/>
            <person name="Poplawski S."/>
            <person name="Goldman W.E."/>
            <person name="Michael T."/>
            <person name="Cuomo C.A."/>
            <person name="Sil A."/>
            <person name="Beyhan S."/>
        </authorList>
    </citation>
    <scope>NUCLEOTIDE SEQUENCE [LARGE SCALE GENOMIC DNA]</scope>
    <source>
        <strain evidence="2 3">G184AR</strain>
    </source>
</reference>
<proteinExistence type="predicted"/>
<feature type="compositionally biased region" description="Polar residues" evidence="1">
    <location>
        <begin position="299"/>
        <end position="311"/>
    </location>
</feature>